<comment type="caution">
    <text evidence="1">The sequence shown here is derived from an EMBL/GenBank/DDBJ whole genome shotgun (WGS) entry which is preliminary data.</text>
</comment>
<organism evidence="1 2">
    <name type="scientific">Smittium culicis</name>
    <dbReference type="NCBI Taxonomy" id="133412"/>
    <lineage>
        <taxon>Eukaryota</taxon>
        <taxon>Fungi</taxon>
        <taxon>Fungi incertae sedis</taxon>
        <taxon>Zoopagomycota</taxon>
        <taxon>Kickxellomycotina</taxon>
        <taxon>Harpellomycetes</taxon>
        <taxon>Harpellales</taxon>
        <taxon>Legeriomycetaceae</taxon>
        <taxon>Smittium</taxon>
    </lineage>
</organism>
<protein>
    <submittedName>
        <fullName evidence="1">Uncharacterized protein</fullName>
    </submittedName>
</protein>
<accession>A0A1R1XG20</accession>
<sequence>MNTEANNVKLQQSALFVQNLPYQLQLIDVGKFVYGLQDSCFANSSQNFGVSSTMLLSELPPRKYSNLIFSRYHFWHF</sequence>
<gene>
    <name evidence="1" type="ORF">AYI69_g8945</name>
</gene>
<proteinExistence type="predicted"/>
<dbReference type="AlphaFoldDB" id="A0A1R1XG20"/>
<evidence type="ECO:0000313" key="1">
    <source>
        <dbReference type="EMBL" id="OMJ13587.1"/>
    </source>
</evidence>
<dbReference type="Proteomes" id="UP000187429">
    <property type="component" value="Unassembled WGS sequence"/>
</dbReference>
<evidence type="ECO:0000313" key="2">
    <source>
        <dbReference type="Proteomes" id="UP000187429"/>
    </source>
</evidence>
<name>A0A1R1XG20_9FUNG</name>
<dbReference type="EMBL" id="LSSM01005023">
    <property type="protein sequence ID" value="OMJ13587.1"/>
    <property type="molecule type" value="Genomic_DNA"/>
</dbReference>
<reference evidence="2" key="1">
    <citation type="submission" date="2017-01" db="EMBL/GenBank/DDBJ databases">
        <authorList>
            <person name="Wang Y."/>
            <person name="White M."/>
            <person name="Kvist S."/>
            <person name="Moncalvo J.-M."/>
        </authorList>
    </citation>
    <scope>NUCLEOTIDE SEQUENCE [LARGE SCALE GENOMIC DNA]</scope>
    <source>
        <strain evidence="2">ID-206-W2</strain>
    </source>
</reference>
<keyword evidence="2" id="KW-1185">Reference proteome</keyword>